<gene>
    <name evidence="1" type="ORF">LX92_03049</name>
</gene>
<sequence length="65" mass="8040">MFFKDTFLWIRHIETLRFSYFAETHPFWQKRALAKISLSELKETTLNYYNKHINEKNQQFKIKGI</sequence>
<comment type="caution">
    <text evidence="1">The sequence shown here is derived from an EMBL/GenBank/DDBJ whole genome shotgun (WGS) entry which is preliminary data.</text>
</comment>
<protein>
    <submittedName>
        <fullName evidence="1">Uncharacterized protein</fullName>
    </submittedName>
</protein>
<evidence type="ECO:0000313" key="2">
    <source>
        <dbReference type="Proteomes" id="UP000245667"/>
    </source>
</evidence>
<dbReference type="Proteomes" id="UP000245667">
    <property type="component" value="Unassembled WGS sequence"/>
</dbReference>
<dbReference type="EMBL" id="QGGQ01000007">
    <property type="protein sequence ID" value="PWK22574.1"/>
    <property type="molecule type" value="Genomic_DNA"/>
</dbReference>
<organism evidence="1 2">
    <name type="scientific">Maribacter polysiphoniae</name>
    <dbReference type="NCBI Taxonomy" id="429344"/>
    <lineage>
        <taxon>Bacteria</taxon>
        <taxon>Pseudomonadati</taxon>
        <taxon>Bacteroidota</taxon>
        <taxon>Flavobacteriia</taxon>
        <taxon>Flavobacteriales</taxon>
        <taxon>Flavobacteriaceae</taxon>
        <taxon>Maribacter</taxon>
    </lineage>
</organism>
<proteinExistence type="predicted"/>
<name>A0A316DX05_9FLAO</name>
<dbReference type="AlphaFoldDB" id="A0A316DX05"/>
<accession>A0A316DX05</accession>
<evidence type="ECO:0000313" key="1">
    <source>
        <dbReference type="EMBL" id="PWK22574.1"/>
    </source>
</evidence>
<reference evidence="1 2" key="1">
    <citation type="submission" date="2018-05" db="EMBL/GenBank/DDBJ databases">
        <title>Genomic Encyclopedia of Archaeal and Bacterial Type Strains, Phase II (KMG-II): from individual species to whole genera.</title>
        <authorList>
            <person name="Goeker M."/>
        </authorList>
    </citation>
    <scope>NUCLEOTIDE SEQUENCE [LARGE SCALE GENOMIC DNA]</scope>
    <source>
        <strain evidence="1 2">DSM 23514</strain>
    </source>
</reference>